<dbReference type="InterPro" id="IPR027266">
    <property type="entry name" value="TrmE/GcvT-like"/>
</dbReference>
<keyword evidence="4 7" id="KW-0808">Transferase</keyword>
<gene>
    <name evidence="7 10" type="primary">gcvT</name>
    <name evidence="10" type="ORF">J6I44_16405</name>
</gene>
<protein>
    <recommendedName>
        <fullName evidence="2 7">Aminomethyltransferase</fullName>
        <ecNumber evidence="2 7">2.1.2.10</ecNumber>
    </recommendedName>
    <alternativeName>
        <fullName evidence="5 7">Glycine cleavage system T protein</fullName>
    </alternativeName>
</protein>
<dbReference type="InterPro" id="IPR028896">
    <property type="entry name" value="GcvT/YgfZ/DmdA"/>
</dbReference>
<dbReference type="NCBIfam" id="NF001567">
    <property type="entry name" value="PRK00389.1"/>
    <property type="match status" value="1"/>
</dbReference>
<dbReference type="InterPro" id="IPR006223">
    <property type="entry name" value="GcvT"/>
</dbReference>
<dbReference type="Pfam" id="PF01571">
    <property type="entry name" value="GCV_T"/>
    <property type="match status" value="1"/>
</dbReference>
<comment type="catalytic activity">
    <reaction evidence="6 7">
        <text>N(6)-[(R)-S(8)-aminomethyldihydrolipoyl]-L-lysyl-[protein] + (6S)-5,6,7,8-tetrahydrofolate = N(6)-[(R)-dihydrolipoyl]-L-lysyl-[protein] + (6R)-5,10-methylene-5,6,7,8-tetrahydrofolate + NH4(+)</text>
        <dbReference type="Rhea" id="RHEA:16945"/>
        <dbReference type="Rhea" id="RHEA-COMP:10475"/>
        <dbReference type="Rhea" id="RHEA-COMP:10492"/>
        <dbReference type="ChEBI" id="CHEBI:15636"/>
        <dbReference type="ChEBI" id="CHEBI:28938"/>
        <dbReference type="ChEBI" id="CHEBI:57453"/>
        <dbReference type="ChEBI" id="CHEBI:83100"/>
        <dbReference type="ChEBI" id="CHEBI:83143"/>
        <dbReference type="EC" id="2.1.2.10"/>
    </reaction>
</comment>
<dbReference type="Gene3D" id="3.30.70.1400">
    <property type="entry name" value="Aminomethyltransferase beta-barrel domains"/>
    <property type="match status" value="1"/>
</dbReference>
<comment type="function">
    <text evidence="7">The glycine cleavage system catalyzes the degradation of glycine.</text>
</comment>
<accession>A0ABT3PRF5</accession>
<feature type="domain" description="GCVT N-terminal" evidence="8">
    <location>
        <begin position="7"/>
        <end position="265"/>
    </location>
</feature>
<name>A0ABT3PRF5_9BACT</name>
<dbReference type="SUPFAM" id="SSF103025">
    <property type="entry name" value="Folate-binding domain"/>
    <property type="match status" value="1"/>
</dbReference>
<evidence type="ECO:0000256" key="3">
    <source>
        <dbReference type="ARBA" id="ARBA00022576"/>
    </source>
</evidence>
<comment type="caution">
    <text evidence="10">The sequence shown here is derived from an EMBL/GenBank/DDBJ whole genome shotgun (WGS) entry which is preliminary data.</text>
</comment>
<evidence type="ECO:0000259" key="8">
    <source>
        <dbReference type="Pfam" id="PF01571"/>
    </source>
</evidence>
<dbReference type="Gene3D" id="3.30.1360.120">
    <property type="entry name" value="Probable tRNA modification gtpase trme, domain 1"/>
    <property type="match status" value="1"/>
</dbReference>
<evidence type="ECO:0000256" key="7">
    <source>
        <dbReference type="HAMAP-Rule" id="MF_00259"/>
    </source>
</evidence>
<dbReference type="Gene3D" id="4.10.1250.10">
    <property type="entry name" value="Aminomethyltransferase fragment"/>
    <property type="match status" value="1"/>
</dbReference>
<feature type="domain" description="Aminomethyltransferase C-terminal" evidence="9">
    <location>
        <begin position="284"/>
        <end position="363"/>
    </location>
</feature>
<dbReference type="NCBIfam" id="TIGR00528">
    <property type="entry name" value="gcvT"/>
    <property type="match status" value="1"/>
</dbReference>
<evidence type="ECO:0000313" key="11">
    <source>
        <dbReference type="Proteomes" id="UP001207918"/>
    </source>
</evidence>
<dbReference type="Gene3D" id="2.40.30.110">
    <property type="entry name" value="Aminomethyltransferase beta-barrel domains"/>
    <property type="match status" value="1"/>
</dbReference>
<organism evidence="10 11">
    <name type="scientific">Fodinibius salsisoli</name>
    <dbReference type="NCBI Taxonomy" id="2820877"/>
    <lineage>
        <taxon>Bacteria</taxon>
        <taxon>Pseudomonadati</taxon>
        <taxon>Balneolota</taxon>
        <taxon>Balneolia</taxon>
        <taxon>Balneolales</taxon>
        <taxon>Balneolaceae</taxon>
        <taxon>Fodinibius</taxon>
    </lineage>
</organism>
<evidence type="ECO:0000256" key="6">
    <source>
        <dbReference type="ARBA" id="ARBA00047665"/>
    </source>
</evidence>
<dbReference type="PANTHER" id="PTHR43757:SF2">
    <property type="entry name" value="AMINOMETHYLTRANSFERASE, MITOCHONDRIAL"/>
    <property type="match status" value="1"/>
</dbReference>
<evidence type="ECO:0000256" key="1">
    <source>
        <dbReference type="ARBA" id="ARBA00008609"/>
    </source>
</evidence>
<proteinExistence type="inferred from homology"/>
<evidence type="ECO:0000256" key="4">
    <source>
        <dbReference type="ARBA" id="ARBA00022679"/>
    </source>
</evidence>
<dbReference type="InterPro" id="IPR013977">
    <property type="entry name" value="GcvT_C"/>
</dbReference>
<comment type="similarity">
    <text evidence="1 7">Belongs to the GcvT family.</text>
</comment>
<evidence type="ECO:0000259" key="9">
    <source>
        <dbReference type="Pfam" id="PF08669"/>
    </source>
</evidence>
<dbReference type="PIRSF" id="PIRSF006487">
    <property type="entry name" value="GcvT"/>
    <property type="match status" value="1"/>
</dbReference>
<dbReference type="Proteomes" id="UP001207918">
    <property type="component" value="Unassembled WGS sequence"/>
</dbReference>
<dbReference type="EC" id="2.1.2.10" evidence="2 7"/>
<dbReference type="HAMAP" id="MF_00259">
    <property type="entry name" value="GcvT"/>
    <property type="match status" value="1"/>
</dbReference>
<dbReference type="GO" id="GO:0004047">
    <property type="term" value="F:aminomethyltransferase activity"/>
    <property type="evidence" value="ECO:0007669"/>
    <property type="project" value="UniProtKB-EC"/>
</dbReference>
<dbReference type="SUPFAM" id="SSF101790">
    <property type="entry name" value="Aminomethyltransferase beta-barrel domain"/>
    <property type="match status" value="1"/>
</dbReference>
<keyword evidence="3 7" id="KW-0032">Aminotransferase</keyword>
<evidence type="ECO:0000313" key="10">
    <source>
        <dbReference type="EMBL" id="MCW9708445.1"/>
    </source>
</evidence>
<dbReference type="InterPro" id="IPR022903">
    <property type="entry name" value="GcvT_bac"/>
</dbReference>
<keyword evidence="11" id="KW-1185">Reference proteome</keyword>
<comment type="subunit">
    <text evidence="7">The glycine cleavage system is composed of four proteins: P, T, L and H.</text>
</comment>
<evidence type="ECO:0000256" key="2">
    <source>
        <dbReference type="ARBA" id="ARBA00012616"/>
    </source>
</evidence>
<sequence>MLKRTPFYNLHEQAGAKLIDFGGFEMPVQYDSIRKEHKAVRNGVGMFDVSHMGEFYVTGDEALDLVQHVTINDASKLKPGKAQYSAMCYEDGGIVDDLLVYMLDENEYILVVNASNIGKDFEWIDQNNSFDAELTDLSGDTCLLAVQGPKAVETLQKLTDTDLSTIKFYTFELGSLAGFDDITISATGYTGEKGFELYFNKDHVDPEAIWKAIMEAGAEFGIEPCGLGARDTLRLEMGFALYGNDITKETHPLEARMGWLTKLDKGAFIGRDALMEAKDEGISRQLVGFTIEEKRSIPRSGYTIFDSEDNEIGFVTSGSRSITLGDNIGMGYVSKEFTKDGSKIFVEIRNKKAEATVHKPPFVEKK</sequence>
<dbReference type="PANTHER" id="PTHR43757">
    <property type="entry name" value="AMINOMETHYLTRANSFERASE"/>
    <property type="match status" value="1"/>
</dbReference>
<dbReference type="InterPro" id="IPR029043">
    <property type="entry name" value="GcvT/YgfZ_C"/>
</dbReference>
<evidence type="ECO:0000256" key="5">
    <source>
        <dbReference type="ARBA" id="ARBA00031395"/>
    </source>
</evidence>
<dbReference type="EMBL" id="JAGGJA010000013">
    <property type="protein sequence ID" value="MCW9708445.1"/>
    <property type="molecule type" value="Genomic_DNA"/>
</dbReference>
<reference evidence="10 11" key="1">
    <citation type="submission" date="2021-03" db="EMBL/GenBank/DDBJ databases">
        <title>Aliifodinibius sp. nov., a new bacterium isolated from saline soil.</title>
        <authorList>
            <person name="Galisteo C."/>
            <person name="De La Haba R."/>
            <person name="Sanchez-Porro C."/>
            <person name="Ventosa A."/>
        </authorList>
    </citation>
    <scope>NUCLEOTIDE SEQUENCE [LARGE SCALE GENOMIC DNA]</scope>
    <source>
        <strain evidence="10 11">1BSP15-2V2</strain>
    </source>
</reference>
<dbReference type="InterPro" id="IPR006222">
    <property type="entry name" value="GCVT_N"/>
</dbReference>
<dbReference type="Pfam" id="PF08669">
    <property type="entry name" value="GCV_T_C"/>
    <property type="match status" value="1"/>
</dbReference>